<name>A0A9W6SSK6_9ACTN</name>
<comment type="caution">
    <text evidence="2">The sequence shown here is derived from an EMBL/GenBank/DDBJ whole genome shotgun (WGS) entry which is preliminary data.</text>
</comment>
<dbReference type="AlphaFoldDB" id="A0A9W6SSK6"/>
<proteinExistence type="predicted"/>
<dbReference type="RefSeq" id="WP_285667707.1">
    <property type="nucleotide sequence ID" value="NZ_BSTX01000010.1"/>
</dbReference>
<reference evidence="2" key="1">
    <citation type="submission" date="2023-03" db="EMBL/GenBank/DDBJ databases">
        <title>Actinorhabdospora filicis NBRC 111898.</title>
        <authorList>
            <person name="Ichikawa N."/>
            <person name="Sato H."/>
            <person name="Tonouchi N."/>
        </authorList>
    </citation>
    <scope>NUCLEOTIDE SEQUENCE</scope>
    <source>
        <strain evidence="2">NBRC 111898</strain>
    </source>
</reference>
<feature type="domain" description="DUF397" evidence="1">
    <location>
        <begin position="7"/>
        <end position="61"/>
    </location>
</feature>
<keyword evidence="3" id="KW-1185">Reference proteome</keyword>
<evidence type="ECO:0000313" key="3">
    <source>
        <dbReference type="Proteomes" id="UP001165079"/>
    </source>
</evidence>
<evidence type="ECO:0000259" key="1">
    <source>
        <dbReference type="Pfam" id="PF04149"/>
    </source>
</evidence>
<accession>A0A9W6SSK6</accession>
<organism evidence="2 3">
    <name type="scientific">Actinorhabdospora filicis</name>
    <dbReference type="NCBI Taxonomy" id="1785913"/>
    <lineage>
        <taxon>Bacteria</taxon>
        <taxon>Bacillati</taxon>
        <taxon>Actinomycetota</taxon>
        <taxon>Actinomycetes</taxon>
        <taxon>Micromonosporales</taxon>
        <taxon>Micromonosporaceae</taxon>
        <taxon>Actinorhabdospora</taxon>
    </lineage>
</organism>
<dbReference type="InterPro" id="IPR007278">
    <property type="entry name" value="DUF397"/>
</dbReference>
<sequence>MNTSKPRFRKSSRSQGTGSNCVEIALMDEVLVRDSKLVAHAACPVLEVTPDTWRGFLANIRGDRF</sequence>
<dbReference type="EMBL" id="BSTX01000010">
    <property type="protein sequence ID" value="GLZ82120.1"/>
    <property type="molecule type" value="Genomic_DNA"/>
</dbReference>
<evidence type="ECO:0000313" key="2">
    <source>
        <dbReference type="EMBL" id="GLZ82120.1"/>
    </source>
</evidence>
<dbReference type="Pfam" id="PF04149">
    <property type="entry name" value="DUF397"/>
    <property type="match status" value="1"/>
</dbReference>
<gene>
    <name evidence="2" type="ORF">Afil01_69270</name>
</gene>
<dbReference type="Proteomes" id="UP001165079">
    <property type="component" value="Unassembled WGS sequence"/>
</dbReference>
<protein>
    <recommendedName>
        <fullName evidence="1">DUF397 domain-containing protein</fullName>
    </recommendedName>
</protein>